<proteinExistence type="inferred from homology"/>
<keyword evidence="11" id="KW-1185">Reference proteome</keyword>
<evidence type="ECO:0000256" key="8">
    <source>
        <dbReference type="ARBA" id="ARBA00035655"/>
    </source>
</evidence>
<dbReference type="OrthoDB" id="9814020at2"/>
<organism evidence="10 11">
    <name type="scientific">Candidatus Filomicrobium marinum</name>
    <dbReference type="NCBI Taxonomy" id="1608628"/>
    <lineage>
        <taxon>Bacteria</taxon>
        <taxon>Pseudomonadati</taxon>
        <taxon>Pseudomonadota</taxon>
        <taxon>Alphaproteobacteria</taxon>
        <taxon>Hyphomicrobiales</taxon>
        <taxon>Hyphomicrobiaceae</taxon>
        <taxon>Filomicrobium</taxon>
    </lineage>
</organism>
<gene>
    <name evidence="10" type="ORF">YBN1229_v1_1956</name>
</gene>
<dbReference type="KEGG" id="fiy:BN1229_v1_1956"/>
<evidence type="ECO:0000256" key="9">
    <source>
        <dbReference type="SAM" id="Phobius"/>
    </source>
</evidence>
<evidence type="ECO:0000256" key="1">
    <source>
        <dbReference type="ARBA" id="ARBA00004429"/>
    </source>
</evidence>
<accession>A0A0D6JEX0</accession>
<dbReference type="Pfam" id="PF04143">
    <property type="entry name" value="Sulf_transp"/>
    <property type="match status" value="1"/>
</dbReference>
<keyword evidence="7 9" id="KW-0472">Membrane</keyword>
<dbReference type="PANTHER" id="PTHR30574:SF1">
    <property type="entry name" value="SULPHUR TRANSPORT DOMAIN-CONTAINING PROTEIN"/>
    <property type="match status" value="1"/>
</dbReference>
<feature type="transmembrane region" description="Helical" evidence="9">
    <location>
        <begin position="49"/>
        <end position="69"/>
    </location>
</feature>
<evidence type="ECO:0000313" key="11">
    <source>
        <dbReference type="Proteomes" id="UP000033187"/>
    </source>
</evidence>
<keyword evidence="6 9" id="KW-1133">Transmembrane helix</keyword>
<dbReference type="KEGG" id="fil:BN1229_v1_1954"/>
<dbReference type="PANTHER" id="PTHR30574">
    <property type="entry name" value="INNER MEMBRANE PROTEIN YEDE"/>
    <property type="match status" value="1"/>
</dbReference>
<feature type="transmembrane region" description="Helical" evidence="9">
    <location>
        <begin position="89"/>
        <end position="112"/>
    </location>
</feature>
<name>A0A0D6JEX0_9HYPH</name>
<dbReference type="GO" id="GO:0005886">
    <property type="term" value="C:plasma membrane"/>
    <property type="evidence" value="ECO:0007669"/>
    <property type="project" value="UniProtKB-SubCell"/>
</dbReference>
<protein>
    <submittedName>
        <fullName evidence="10">Uncharacterized protein</fullName>
    </submittedName>
</protein>
<keyword evidence="2" id="KW-0813">Transport</keyword>
<dbReference type="AlphaFoldDB" id="A0A0D6JEX0"/>
<evidence type="ECO:0000256" key="5">
    <source>
        <dbReference type="ARBA" id="ARBA00022692"/>
    </source>
</evidence>
<keyword evidence="5 9" id="KW-0812">Transmembrane</keyword>
<evidence type="ECO:0000256" key="2">
    <source>
        <dbReference type="ARBA" id="ARBA00022448"/>
    </source>
</evidence>
<evidence type="ECO:0000256" key="6">
    <source>
        <dbReference type="ARBA" id="ARBA00022989"/>
    </source>
</evidence>
<sequence>MTEFTPVSALIGGTLIGLGATMLMWFLGRIAGISGIVSGAAFPQSFSDWSWRAAFLIGMIVAPSLYAVFMGHLPDVTLSPDLLKTVVAGLIVGVGVTFGAGCASGHGVCGIARVSPRSIVATATFMAVALVTVFVTRHVVGA</sequence>
<feature type="transmembrane region" description="Helical" evidence="9">
    <location>
        <begin position="6"/>
        <end position="28"/>
    </location>
</feature>
<feature type="transmembrane region" description="Helical" evidence="9">
    <location>
        <begin position="119"/>
        <end position="140"/>
    </location>
</feature>
<keyword evidence="3" id="KW-1003">Cell membrane</keyword>
<dbReference type="InterPro" id="IPR007272">
    <property type="entry name" value="Sulf_transp_TsuA/YedE"/>
</dbReference>
<evidence type="ECO:0000256" key="3">
    <source>
        <dbReference type="ARBA" id="ARBA00022475"/>
    </source>
</evidence>
<dbReference type="Proteomes" id="UP000033187">
    <property type="component" value="Chromosome 1"/>
</dbReference>
<evidence type="ECO:0000256" key="7">
    <source>
        <dbReference type="ARBA" id="ARBA00023136"/>
    </source>
</evidence>
<keyword evidence="4" id="KW-0997">Cell inner membrane</keyword>
<dbReference type="RefSeq" id="WP_046478051.1">
    <property type="nucleotide sequence ID" value="NZ_LN829118.1"/>
</dbReference>
<comment type="subcellular location">
    <subcellularLocation>
        <location evidence="1">Cell inner membrane</location>
        <topology evidence="1">Multi-pass membrane protein</topology>
    </subcellularLocation>
</comment>
<reference evidence="11" key="1">
    <citation type="submission" date="2015-02" db="EMBL/GenBank/DDBJ databases">
        <authorList>
            <person name="Chooi Y.-H."/>
        </authorList>
    </citation>
    <scope>NUCLEOTIDE SEQUENCE [LARGE SCALE GENOMIC DNA]</scope>
    <source>
        <strain evidence="11">strain Y</strain>
    </source>
</reference>
<dbReference type="EMBL" id="LN829119">
    <property type="protein sequence ID" value="CPR18991.1"/>
    <property type="molecule type" value="Genomic_DNA"/>
</dbReference>
<evidence type="ECO:0000313" key="10">
    <source>
        <dbReference type="EMBL" id="CPR18991.1"/>
    </source>
</evidence>
<comment type="similarity">
    <text evidence="8">Belongs to the TsuA/YedE (TC 9.B.102) family.</text>
</comment>
<evidence type="ECO:0000256" key="4">
    <source>
        <dbReference type="ARBA" id="ARBA00022519"/>
    </source>
</evidence>